<keyword evidence="2" id="KW-1133">Transmembrane helix</keyword>
<gene>
    <name evidence="3" type="primary">ytzI</name>
    <name evidence="3" type="ORF">RWE15_13820</name>
</gene>
<keyword evidence="2" id="KW-0812">Transmembrane</keyword>
<accession>A0ABU5C8Y0</accession>
<feature type="region of interest" description="Disordered" evidence="1">
    <location>
        <begin position="34"/>
        <end position="54"/>
    </location>
</feature>
<keyword evidence="4" id="KW-1185">Reference proteome</keyword>
<comment type="caution">
    <text evidence="3">The sequence shown here is derived from an EMBL/GenBank/DDBJ whole genome shotgun (WGS) entry which is preliminary data.</text>
</comment>
<evidence type="ECO:0000256" key="2">
    <source>
        <dbReference type="SAM" id="Phobius"/>
    </source>
</evidence>
<organism evidence="3 4">
    <name type="scientific">Tigheibacillus halophilus</name>
    <dbReference type="NCBI Taxonomy" id="361280"/>
    <lineage>
        <taxon>Bacteria</taxon>
        <taxon>Bacillati</taxon>
        <taxon>Bacillota</taxon>
        <taxon>Bacilli</taxon>
        <taxon>Bacillales</taxon>
        <taxon>Bacillaceae</taxon>
        <taxon>Tigheibacillus</taxon>
    </lineage>
</organism>
<evidence type="ECO:0000313" key="3">
    <source>
        <dbReference type="EMBL" id="MDY0395306.1"/>
    </source>
</evidence>
<dbReference type="InterPro" id="IPR047753">
    <property type="entry name" value="YtzI-like"/>
</dbReference>
<dbReference type="Proteomes" id="UP001281447">
    <property type="component" value="Unassembled WGS sequence"/>
</dbReference>
<dbReference type="RefSeq" id="WP_390356211.1">
    <property type="nucleotide sequence ID" value="NZ_JBHUIZ010000012.1"/>
</dbReference>
<sequence>MVAYIIGMVAIMLVVLAMTLYAITKGYAYKHTIDPKPEDAENGTNHQQTDKLDA</sequence>
<evidence type="ECO:0000256" key="1">
    <source>
        <dbReference type="SAM" id="MobiDB-lite"/>
    </source>
</evidence>
<evidence type="ECO:0000313" key="4">
    <source>
        <dbReference type="Proteomes" id="UP001281447"/>
    </source>
</evidence>
<protein>
    <submittedName>
        <fullName evidence="3">YtzI protein</fullName>
    </submittedName>
</protein>
<keyword evidence="2" id="KW-0472">Membrane</keyword>
<name>A0ABU5C8Y0_9BACI</name>
<feature type="transmembrane region" description="Helical" evidence="2">
    <location>
        <begin position="6"/>
        <end position="23"/>
    </location>
</feature>
<dbReference type="EMBL" id="JAWDIP010000003">
    <property type="protein sequence ID" value="MDY0395306.1"/>
    <property type="molecule type" value="Genomic_DNA"/>
</dbReference>
<dbReference type="NCBIfam" id="NF033232">
    <property type="entry name" value="small_YtzI"/>
    <property type="match status" value="1"/>
</dbReference>
<proteinExistence type="predicted"/>
<reference evidence="3 4" key="1">
    <citation type="submission" date="2023-10" db="EMBL/GenBank/DDBJ databases">
        <title>Virgibacillus halophilus 5B73C genome.</title>
        <authorList>
            <person name="Miliotis G."/>
            <person name="Sengupta P."/>
            <person name="Hameed A."/>
            <person name="Chuvochina M."/>
            <person name="Mcdonagh F."/>
            <person name="Simpson A.C."/>
            <person name="Singh N.K."/>
            <person name="Rekha P.D."/>
            <person name="Raman K."/>
            <person name="Hugenholtz P."/>
            <person name="Venkateswaran K."/>
        </authorList>
    </citation>
    <scope>NUCLEOTIDE SEQUENCE [LARGE SCALE GENOMIC DNA]</scope>
    <source>
        <strain evidence="3 4">5B73C</strain>
    </source>
</reference>